<dbReference type="PIRSF" id="PIRSF001332">
    <property type="entry name" value="Acetolac_decarb"/>
    <property type="match status" value="1"/>
</dbReference>
<organism evidence="10 11">
    <name type="scientific">Rouxiella silvae</name>
    <dbReference type="NCBI Taxonomy" id="1646373"/>
    <lineage>
        <taxon>Bacteria</taxon>
        <taxon>Pseudomonadati</taxon>
        <taxon>Pseudomonadota</taxon>
        <taxon>Gammaproteobacteria</taxon>
        <taxon>Enterobacterales</taxon>
        <taxon>Yersiniaceae</taxon>
        <taxon>Rouxiella</taxon>
    </lineage>
</organism>
<protein>
    <recommendedName>
        <fullName evidence="5 9">Alpha-acetolactate decarboxylase</fullName>
        <ecNumber evidence="4 9">4.1.1.5</ecNumber>
    </recommendedName>
</protein>
<dbReference type="GO" id="GO:0047605">
    <property type="term" value="F:acetolactate decarboxylase activity"/>
    <property type="evidence" value="ECO:0007669"/>
    <property type="project" value="UniProtKB-UniRule"/>
</dbReference>
<proteinExistence type="inferred from homology"/>
<dbReference type="Proteomes" id="UP000705283">
    <property type="component" value="Unassembled WGS sequence"/>
</dbReference>
<evidence type="ECO:0000256" key="7">
    <source>
        <dbReference type="ARBA" id="ARBA00023061"/>
    </source>
</evidence>
<comment type="pathway">
    <text evidence="2 9">Polyol metabolism; (R,R)-butane-2,3-diol biosynthesis; (R,R)-butane-2,3-diol from pyruvate: step 2/3.</text>
</comment>
<dbReference type="SUPFAM" id="SSF117856">
    <property type="entry name" value="AF0104/ALDC/Ptd012-like"/>
    <property type="match status" value="1"/>
</dbReference>
<reference evidence="10" key="2">
    <citation type="submission" date="2022-09" db="EMBL/GenBank/DDBJ databases">
        <title>Rouxiella aceris sp. nov., isolated from tree sap and emended description of the genus Rhouxiella.</title>
        <authorList>
            <person name="Kim I.S."/>
        </authorList>
    </citation>
    <scope>NUCLEOTIDE SEQUENCE</scope>
    <source>
        <strain evidence="10">SAP-2</strain>
    </source>
</reference>
<evidence type="ECO:0000256" key="9">
    <source>
        <dbReference type="PIRNR" id="PIRNR001332"/>
    </source>
</evidence>
<evidence type="ECO:0000256" key="6">
    <source>
        <dbReference type="ARBA" id="ARBA00022793"/>
    </source>
</evidence>
<reference evidence="10" key="1">
    <citation type="submission" date="2020-11" db="EMBL/GenBank/DDBJ databases">
        <authorList>
            <person name="Lee S.D."/>
        </authorList>
    </citation>
    <scope>NUCLEOTIDE SEQUENCE</scope>
    <source>
        <strain evidence="10">SAP-2</strain>
    </source>
</reference>
<keyword evidence="6 9" id="KW-0210">Decarboxylase</keyword>
<dbReference type="GO" id="GO:0045151">
    <property type="term" value="P:acetoin biosynthetic process"/>
    <property type="evidence" value="ECO:0007669"/>
    <property type="project" value="UniProtKB-UniRule"/>
</dbReference>
<dbReference type="CDD" id="cd17299">
    <property type="entry name" value="acetolactate_decarboxylase"/>
    <property type="match status" value="1"/>
</dbReference>
<evidence type="ECO:0000256" key="4">
    <source>
        <dbReference type="ARBA" id="ARBA00013204"/>
    </source>
</evidence>
<evidence type="ECO:0000256" key="1">
    <source>
        <dbReference type="ARBA" id="ARBA00001784"/>
    </source>
</evidence>
<evidence type="ECO:0000313" key="10">
    <source>
        <dbReference type="EMBL" id="MBF6638888.1"/>
    </source>
</evidence>
<comment type="caution">
    <text evidence="10">The sequence shown here is derived from an EMBL/GenBank/DDBJ whole genome shotgun (WGS) entry which is preliminary data.</text>
</comment>
<dbReference type="EMBL" id="JADMKS010000008">
    <property type="protein sequence ID" value="MBF6638888.1"/>
    <property type="molecule type" value="Genomic_DNA"/>
</dbReference>
<evidence type="ECO:0000256" key="5">
    <source>
        <dbReference type="ARBA" id="ARBA00020164"/>
    </source>
</evidence>
<dbReference type="PANTHER" id="PTHR35524:SF1">
    <property type="entry name" value="ALPHA-ACETOLACTATE DECARBOXYLASE"/>
    <property type="match status" value="1"/>
</dbReference>
<name>A0AA40X5C6_9GAMM</name>
<accession>A0AA40X5C6</accession>
<keyword evidence="7 9" id="KW-0005">Acetoin biosynthesis</keyword>
<sequence length="249" mass="28053">MNSRSISMKDLAISRPNVLYQASLMSALLSGVYEGDVTMAQLREHGDFGLGTFNKLDGELIAFDGNIFQLRGDGTARRASPEQKTPFATMTFFNPTNEYHITRPHSREEIHQVIDEVVASQNAFCAMRIDGDFSRVDTRTVPEQHRPYKPMLEAVKEQPTFHIKNSHGVLIGFLTPEYMQGINVAGYHEHFIDQARHSGGHVLDYQVERGTLTFGTVEKLTIDFPHDKDFLNANLSPENLQEAIRSVES</sequence>
<evidence type="ECO:0000256" key="2">
    <source>
        <dbReference type="ARBA" id="ARBA00005170"/>
    </source>
</evidence>
<dbReference type="AlphaFoldDB" id="A0AA40X5C6"/>
<gene>
    <name evidence="10" type="primary">budA</name>
    <name evidence="10" type="ORF">ITX54_19675</name>
</gene>
<comment type="catalytic activity">
    <reaction evidence="1 9">
        <text>(2S)-2-acetolactate + H(+) = (R)-acetoin + CO2</text>
        <dbReference type="Rhea" id="RHEA:21580"/>
        <dbReference type="ChEBI" id="CHEBI:15378"/>
        <dbReference type="ChEBI" id="CHEBI:15686"/>
        <dbReference type="ChEBI" id="CHEBI:16526"/>
        <dbReference type="ChEBI" id="CHEBI:58476"/>
        <dbReference type="EC" id="4.1.1.5"/>
    </reaction>
</comment>
<dbReference type="NCBIfam" id="TIGR01252">
    <property type="entry name" value="acetolac_decarb"/>
    <property type="match status" value="1"/>
</dbReference>
<dbReference type="EC" id="4.1.1.5" evidence="4 9"/>
<dbReference type="Gene3D" id="3.30.1330.80">
    <property type="entry name" value="Hypothetical protein, similar to alpha- acetolactate decarboxylase, domain 2"/>
    <property type="match status" value="2"/>
</dbReference>
<dbReference type="Pfam" id="PF03306">
    <property type="entry name" value="AAL_decarboxy"/>
    <property type="match status" value="1"/>
</dbReference>
<dbReference type="PANTHER" id="PTHR35524">
    <property type="entry name" value="ALPHA-ACETOLACTATE DECARBOXYLASE"/>
    <property type="match status" value="1"/>
</dbReference>
<evidence type="ECO:0000256" key="3">
    <source>
        <dbReference type="ARBA" id="ARBA00007106"/>
    </source>
</evidence>
<comment type="similarity">
    <text evidence="3 9">Belongs to the alpha-acetolactate decarboxylase family.</text>
</comment>
<keyword evidence="8 9" id="KW-0456">Lyase</keyword>
<evidence type="ECO:0000256" key="8">
    <source>
        <dbReference type="ARBA" id="ARBA00023239"/>
    </source>
</evidence>
<dbReference type="InterPro" id="IPR005128">
    <property type="entry name" value="Acetolactate_a_deCO2ase"/>
</dbReference>
<evidence type="ECO:0000313" key="11">
    <source>
        <dbReference type="Proteomes" id="UP000705283"/>
    </source>
</evidence>